<protein>
    <recommendedName>
        <fullName evidence="3">methylmalonyl-CoA mutase</fullName>
        <ecNumber evidence="3">5.4.99.2</ecNumber>
    </recommendedName>
</protein>
<dbReference type="NCBIfam" id="NF006944">
    <property type="entry name" value="PRK09426.1"/>
    <property type="match status" value="1"/>
</dbReference>
<dbReference type="InterPro" id="IPR006159">
    <property type="entry name" value="Acid_CoA_mut_C"/>
</dbReference>
<evidence type="ECO:0000313" key="10">
    <source>
        <dbReference type="EMBL" id="RXR22628.1"/>
    </source>
</evidence>
<evidence type="ECO:0000256" key="1">
    <source>
        <dbReference type="ARBA" id="ARBA00001922"/>
    </source>
</evidence>
<dbReference type="GO" id="GO:0046872">
    <property type="term" value="F:metal ion binding"/>
    <property type="evidence" value="ECO:0007669"/>
    <property type="project" value="UniProtKB-KW"/>
</dbReference>
<evidence type="ECO:0000259" key="9">
    <source>
        <dbReference type="PROSITE" id="PS51332"/>
    </source>
</evidence>
<dbReference type="GO" id="GO:0004494">
    <property type="term" value="F:methylmalonyl-CoA mutase activity"/>
    <property type="evidence" value="ECO:0007669"/>
    <property type="project" value="UniProtKB-EC"/>
</dbReference>
<dbReference type="PROSITE" id="PS51332">
    <property type="entry name" value="B12_BINDING"/>
    <property type="match status" value="1"/>
</dbReference>
<dbReference type="InterPro" id="IPR036724">
    <property type="entry name" value="Cobalamin-bd_sf"/>
</dbReference>
<comment type="caution">
    <text evidence="10">The sequence shown here is derived from an EMBL/GenBank/DDBJ whole genome shotgun (WGS) entry which is preliminary data.</text>
</comment>
<dbReference type="EC" id="5.4.99.2" evidence="3"/>
<dbReference type="GO" id="GO:0019678">
    <property type="term" value="P:propionate metabolic process, methylmalonyl pathway"/>
    <property type="evidence" value="ECO:0007669"/>
    <property type="project" value="TreeGrafter"/>
</dbReference>
<comment type="similarity">
    <text evidence="2">Belongs to the methylmalonyl-CoA mutase family.</text>
</comment>
<dbReference type="NCBIfam" id="TIGR00640">
    <property type="entry name" value="acid_CoA_mut_C"/>
    <property type="match status" value="1"/>
</dbReference>
<accession>A0A4Q1K9V1</accession>
<dbReference type="FunFam" id="3.40.50.280:FF:000002">
    <property type="entry name" value="Methylmalonyl-CoA mutase, mitochondrial"/>
    <property type="match status" value="1"/>
</dbReference>
<evidence type="ECO:0000256" key="5">
    <source>
        <dbReference type="ARBA" id="ARBA00022723"/>
    </source>
</evidence>
<feature type="region of interest" description="Disordered" evidence="8">
    <location>
        <begin position="1"/>
        <end position="20"/>
    </location>
</feature>
<gene>
    <name evidence="10" type="ORF">EQG61_08590</name>
</gene>
<keyword evidence="6 10" id="KW-0413">Isomerase</keyword>
<dbReference type="RefSeq" id="WP_129461513.1">
    <property type="nucleotide sequence ID" value="NZ_SBKN01000004.1"/>
</dbReference>
<evidence type="ECO:0000313" key="11">
    <source>
        <dbReference type="Proteomes" id="UP000289857"/>
    </source>
</evidence>
<keyword evidence="7" id="KW-0170">Cobalt</keyword>
<evidence type="ECO:0000256" key="6">
    <source>
        <dbReference type="ARBA" id="ARBA00023235"/>
    </source>
</evidence>
<evidence type="ECO:0000256" key="4">
    <source>
        <dbReference type="ARBA" id="ARBA00022628"/>
    </source>
</evidence>
<dbReference type="GO" id="GO:0005737">
    <property type="term" value="C:cytoplasm"/>
    <property type="evidence" value="ECO:0007669"/>
    <property type="project" value="TreeGrafter"/>
</dbReference>
<dbReference type="SUPFAM" id="SSF52242">
    <property type="entry name" value="Cobalamin (vitamin B12)-binding domain"/>
    <property type="match status" value="1"/>
</dbReference>
<dbReference type="InterPro" id="IPR058549">
    <property type="entry name" value="MeMalonylCoA_mutase_a/b_site"/>
</dbReference>
<name>A0A4Q1K9V1_9FLAO</name>
<evidence type="ECO:0000256" key="2">
    <source>
        <dbReference type="ARBA" id="ARBA00008465"/>
    </source>
</evidence>
<evidence type="ECO:0000256" key="3">
    <source>
        <dbReference type="ARBA" id="ARBA00012398"/>
    </source>
</evidence>
<comment type="cofactor">
    <cofactor evidence="1">
        <name>adenosylcob(III)alamin</name>
        <dbReference type="ChEBI" id="CHEBI:18408"/>
    </cofactor>
</comment>
<keyword evidence="11" id="KW-1185">Reference proteome</keyword>
<dbReference type="NCBIfam" id="TIGR00641">
    <property type="entry name" value="acid_CoA_mut_N"/>
    <property type="match status" value="1"/>
</dbReference>
<feature type="domain" description="B12-binding" evidence="9">
    <location>
        <begin position="580"/>
        <end position="708"/>
    </location>
</feature>
<dbReference type="EMBL" id="SBKN01000004">
    <property type="protein sequence ID" value="RXR22628.1"/>
    <property type="molecule type" value="Genomic_DNA"/>
</dbReference>
<reference evidence="11" key="1">
    <citation type="submission" date="2019-01" db="EMBL/GenBank/DDBJ databases">
        <title>Cytophagaceae bacterium strain CAR-16.</title>
        <authorList>
            <person name="Chen W.-M."/>
        </authorList>
    </citation>
    <scope>NUCLEOTIDE SEQUENCE [LARGE SCALE GENOMIC DNA]</scope>
    <source>
        <strain evidence="11">WWJ-16</strain>
    </source>
</reference>
<dbReference type="OrthoDB" id="9762378at2"/>
<dbReference type="CDD" id="cd02071">
    <property type="entry name" value="MM_CoA_mut_B12_BD"/>
    <property type="match status" value="1"/>
</dbReference>
<dbReference type="PANTHER" id="PTHR48101">
    <property type="entry name" value="METHYLMALONYL-COA MUTASE, MITOCHONDRIAL-RELATED"/>
    <property type="match status" value="1"/>
</dbReference>
<dbReference type="Pfam" id="PF02310">
    <property type="entry name" value="B12-binding"/>
    <property type="match status" value="1"/>
</dbReference>
<keyword evidence="4" id="KW-0846">Cobalamin</keyword>
<dbReference type="Pfam" id="PF01642">
    <property type="entry name" value="MM_CoA_mutase"/>
    <property type="match status" value="1"/>
</dbReference>
<dbReference type="Proteomes" id="UP000289857">
    <property type="component" value="Unassembled WGS sequence"/>
</dbReference>
<evidence type="ECO:0000256" key="7">
    <source>
        <dbReference type="ARBA" id="ARBA00023285"/>
    </source>
</evidence>
<dbReference type="InterPro" id="IPR006098">
    <property type="entry name" value="MMCoA_mutase_a_cat"/>
</dbReference>
<dbReference type="AlphaFoldDB" id="A0A4Q1K9V1"/>
<dbReference type="SUPFAM" id="SSF51703">
    <property type="entry name" value="Cobalamin (vitamin B12)-dependent enzymes"/>
    <property type="match status" value="1"/>
</dbReference>
<dbReference type="CDD" id="cd03679">
    <property type="entry name" value="MM_CoA_mutase_alpha_like"/>
    <property type="match status" value="1"/>
</dbReference>
<evidence type="ECO:0000256" key="8">
    <source>
        <dbReference type="SAM" id="MobiDB-lite"/>
    </source>
</evidence>
<dbReference type="GO" id="GO:0031419">
    <property type="term" value="F:cobalamin binding"/>
    <property type="evidence" value="ECO:0007669"/>
    <property type="project" value="UniProtKB-KW"/>
</dbReference>
<dbReference type="Gene3D" id="3.40.50.280">
    <property type="entry name" value="Cobalamin-binding domain"/>
    <property type="match status" value="1"/>
</dbReference>
<dbReference type="InterPro" id="IPR016176">
    <property type="entry name" value="Cbl-dep_enz_cat"/>
</dbReference>
<sequence>MRKNIQHLQLAPRNTEQQHHEVPATFTTAEGIAVKPTYGTADLEGLEHLDFGAGFAPNLRGPYATMYVRRPWTIRQYAGFSTAEESNAFYRRNLAAGQKGLSVAFDLATHRGYDSDHERVVGDVGKAGVAIDSVEDMKVLFDQIPLGEMSVSMTMNGAVLPIMAFYIVAAEEQGVAPQLLSGTIQNDILKEFMVRNTYIYPPTPSMKIIADIFEYTSKNMPKFNSISISGYHMQEAGATADIELAYTLADGLEYIRTGMAAGMDIDSFAPRLSFFWAIGMNHFMEIAKMRAGRMLWAKLLKQFSPKDEKSLALRTHCQTSGWSLTEQDPFNNVARTAIEAAAAAFGGTQSLHTNALDEAIALPTDFSARIARNTQIYLQEETKICKTVDPWAGSYYVEKLTAEIAEKAWALIEEVEALGGMTKAIEAGIPKLRIEEAAARKQARIDSGQDVIVGVNKYRLEKEDPLHILEVDNQTVRRQQIERLEQIKATRDTQAVQTALARLTESAKNGGENLLSLAVEAARLRATLGEISDALESVFGRYKAQIRSFSGVYSKEIKNDESFAKAQQLANAFAKKEGRRPRIMIAKMGQDGHDRGAKVVATGYADVGFDVDIGPLFQTPAEAAKQAVENDVHILGVSSLAAGHKTLVPQVIEELKRYGREDIMVIVGGVIPAQDYQFLFDAGAVAVFGPGTKISDAAISILEVLLEN</sequence>
<dbReference type="Gene3D" id="3.20.20.240">
    <property type="entry name" value="Methylmalonyl-CoA mutase"/>
    <property type="match status" value="1"/>
</dbReference>
<dbReference type="PANTHER" id="PTHR48101:SF4">
    <property type="entry name" value="METHYLMALONYL-COA MUTASE, MITOCHONDRIAL"/>
    <property type="match status" value="1"/>
</dbReference>
<dbReference type="FunFam" id="3.20.20.240:FF:000001">
    <property type="entry name" value="Probable methylmalonyl-coa mutase"/>
    <property type="match status" value="1"/>
</dbReference>
<organism evidence="10 11">
    <name type="scientific">Flavobacterium stagni</name>
    <dbReference type="NCBI Taxonomy" id="2506421"/>
    <lineage>
        <taxon>Bacteria</taxon>
        <taxon>Pseudomonadati</taxon>
        <taxon>Bacteroidota</taxon>
        <taxon>Flavobacteriia</taxon>
        <taxon>Flavobacteriales</taxon>
        <taxon>Flavobacteriaceae</taxon>
        <taxon>Flavobacterium</taxon>
    </lineage>
</organism>
<keyword evidence="5" id="KW-0479">Metal-binding</keyword>
<proteinExistence type="inferred from homology"/>
<dbReference type="PROSITE" id="PS00544">
    <property type="entry name" value="METMALONYL_COA_MUTASE"/>
    <property type="match status" value="1"/>
</dbReference>
<dbReference type="InterPro" id="IPR006158">
    <property type="entry name" value="Cobalamin-bd"/>
</dbReference>
<dbReference type="InterPro" id="IPR006099">
    <property type="entry name" value="MeMalonylCoA_mutase_a/b_cat"/>
</dbReference>